<keyword evidence="1" id="KW-0472">Membrane</keyword>
<dbReference type="RefSeq" id="WP_017128346.1">
    <property type="nucleotide sequence ID" value="NZ_JACAOK010000074.1"/>
</dbReference>
<keyword evidence="1" id="KW-0812">Transmembrane</keyword>
<comment type="caution">
    <text evidence="2">The sequence shown here is derived from an EMBL/GenBank/DDBJ whole genome shotgun (WGS) entry which is preliminary data.</text>
</comment>
<evidence type="ECO:0000256" key="1">
    <source>
        <dbReference type="SAM" id="Phobius"/>
    </source>
</evidence>
<evidence type="ECO:0008006" key="4">
    <source>
        <dbReference type="Google" id="ProtNLM"/>
    </source>
</evidence>
<protein>
    <recommendedName>
        <fullName evidence="4">DUF3592 domain-containing protein</fullName>
    </recommendedName>
</protein>
<accession>A0A7Y7Y059</accession>
<sequence>MYYPREAARDHLFNRAALLFFLILLACVFAMMSREDGLRYAALQTSAKEVTGTVTQVEELWRGPVFLGQYVHYRFDDRNTRGDGVLYQDTFTPSGSYHEGEPVQVVYSEWFPSYHNLATQRRFGRPGFYIFSASVATVVLGFGLLFWTTHLIFRHRREDRYY</sequence>
<reference evidence="2 3" key="1">
    <citation type="submission" date="2020-04" db="EMBL/GenBank/DDBJ databases">
        <title>Molecular characterization of pseudomonads from Agaricus bisporus reveal novel blotch 2 pathogens in Western Europe.</title>
        <authorList>
            <person name="Taparia T."/>
            <person name="Krijger M."/>
            <person name="Haynes E."/>
            <person name="Elpinstone J.G."/>
            <person name="Noble R."/>
            <person name="Van Der Wolf J."/>
        </authorList>
    </citation>
    <scope>NUCLEOTIDE SEQUENCE [LARGE SCALE GENOMIC DNA]</scope>
    <source>
        <strain evidence="2 3">IPO3738</strain>
    </source>
</reference>
<evidence type="ECO:0000313" key="3">
    <source>
        <dbReference type="Proteomes" id="UP000517547"/>
    </source>
</evidence>
<dbReference type="AlphaFoldDB" id="A0A7Y7Y059"/>
<dbReference type="Proteomes" id="UP000517547">
    <property type="component" value="Unassembled WGS sequence"/>
</dbReference>
<name>A0A7Y7Y059_9PSED</name>
<dbReference type="PROSITE" id="PS51257">
    <property type="entry name" value="PROKAR_LIPOPROTEIN"/>
    <property type="match status" value="1"/>
</dbReference>
<feature type="transmembrane region" description="Helical" evidence="1">
    <location>
        <begin position="128"/>
        <end position="153"/>
    </location>
</feature>
<keyword evidence="1" id="KW-1133">Transmembrane helix</keyword>
<gene>
    <name evidence="2" type="ORF">HX845_13380</name>
</gene>
<feature type="transmembrane region" description="Helical" evidence="1">
    <location>
        <begin position="12"/>
        <end position="32"/>
    </location>
</feature>
<evidence type="ECO:0000313" key="2">
    <source>
        <dbReference type="EMBL" id="NWC14648.1"/>
    </source>
</evidence>
<proteinExistence type="predicted"/>
<dbReference type="GeneID" id="57660779"/>
<dbReference type="EMBL" id="JACAQE010000004">
    <property type="protein sequence ID" value="NWC14648.1"/>
    <property type="molecule type" value="Genomic_DNA"/>
</dbReference>
<organism evidence="2 3">
    <name type="scientific">Pseudomonas gingeri</name>
    <dbReference type="NCBI Taxonomy" id="117681"/>
    <lineage>
        <taxon>Bacteria</taxon>
        <taxon>Pseudomonadati</taxon>
        <taxon>Pseudomonadota</taxon>
        <taxon>Gammaproteobacteria</taxon>
        <taxon>Pseudomonadales</taxon>
        <taxon>Pseudomonadaceae</taxon>
        <taxon>Pseudomonas</taxon>
    </lineage>
</organism>